<dbReference type="Proteomes" id="UP000190541">
    <property type="component" value="Unassembled WGS sequence"/>
</dbReference>
<sequence length="54" mass="6295">MWLTASELRFLLHQVNSRIDNFRNHQIVLSLSMASTPFNHALDIVHFLLSAIYL</sequence>
<dbReference type="EMBL" id="FUYS01000001">
    <property type="protein sequence ID" value="SKB29637.1"/>
    <property type="molecule type" value="Genomic_DNA"/>
</dbReference>
<evidence type="ECO:0000313" key="1">
    <source>
        <dbReference type="EMBL" id="SKB29637.1"/>
    </source>
</evidence>
<accession>A0A1T5A4I3</accession>
<evidence type="ECO:0000313" key="2">
    <source>
        <dbReference type="Proteomes" id="UP000190541"/>
    </source>
</evidence>
<reference evidence="1 2" key="1">
    <citation type="submission" date="2017-02" db="EMBL/GenBank/DDBJ databases">
        <authorList>
            <person name="Peterson S.W."/>
        </authorList>
    </citation>
    <scope>NUCLEOTIDE SEQUENCE [LARGE SCALE GENOMIC DNA]</scope>
    <source>
        <strain evidence="1 2">DSM 22899</strain>
    </source>
</reference>
<keyword evidence="2" id="KW-1185">Reference proteome</keyword>
<gene>
    <name evidence="1" type="ORF">SAMN05660226_00554</name>
</gene>
<dbReference type="AlphaFoldDB" id="A0A1T5A4I3"/>
<name>A0A1T5A4I3_9SPHI</name>
<protein>
    <submittedName>
        <fullName evidence="1">Uncharacterized protein</fullName>
    </submittedName>
</protein>
<organism evidence="1 2">
    <name type="scientific">Parapedobacter luteus</name>
    <dbReference type="NCBI Taxonomy" id="623280"/>
    <lineage>
        <taxon>Bacteria</taxon>
        <taxon>Pseudomonadati</taxon>
        <taxon>Bacteroidota</taxon>
        <taxon>Sphingobacteriia</taxon>
        <taxon>Sphingobacteriales</taxon>
        <taxon>Sphingobacteriaceae</taxon>
        <taxon>Parapedobacter</taxon>
    </lineage>
</organism>
<proteinExistence type="predicted"/>